<evidence type="ECO:0000256" key="1">
    <source>
        <dbReference type="ARBA" id="ARBA00022679"/>
    </source>
</evidence>
<dbReference type="SMART" id="SM00450">
    <property type="entry name" value="RHOD"/>
    <property type="match status" value="2"/>
</dbReference>
<dbReference type="InterPro" id="IPR001307">
    <property type="entry name" value="Thiosulphate_STrfase_CS"/>
</dbReference>
<dbReference type="PROSITE" id="PS50206">
    <property type="entry name" value="RHODANESE_3"/>
    <property type="match status" value="2"/>
</dbReference>
<dbReference type="InterPro" id="IPR045078">
    <property type="entry name" value="TST/MPST-like"/>
</dbReference>
<evidence type="ECO:0000259" key="4">
    <source>
        <dbReference type="PROSITE" id="PS50206"/>
    </source>
</evidence>
<dbReference type="Pfam" id="PF00581">
    <property type="entry name" value="Rhodanese"/>
    <property type="match status" value="2"/>
</dbReference>
<dbReference type="OrthoDB" id="9770030at2"/>
<dbReference type="PANTHER" id="PTHR11364">
    <property type="entry name" value="THIOSULFATE SULFERTANSFERASE"/>
    <property type="match status" value="1"/>
</dbReference>
<proteinExistence type="predicted"/>
<dbReference type="STRING" id="1724.GCA_001044175_00535"/>
<dbReference type="PANTHER" id="PTHR11364:SF27">
    <property type="entry name" value="SULFURTRANSFERASE"/>
    <property type="match status" value="1"/>
</dbReference>
<dbReference type="RefSeq" id="WP_098389234.1">
    <property type="nucleotide sequence ID" value="NZ_LS483464.1"/>
</dbReference>
<keyword evidence="5" id="KW-0670">Pyruvate</keyword>
<dbReference type="CDD" id="cd01449">
    <property type="entry name" value="TST_Repeat_2"/>
    <property type="match status" value="1"/>
</dbReference>
<dbReference type="SUPFAM" id="SSF52821">
    <property type="entry name" value="Rhodanese/Cell cycle control phosphatase"/>
    <property type="match status" value="2"/>
</dbReference>
<accession>A0A2A9DS78</accession>
<dbReference type="Proteomes" id="UP000221653">
    <property type="component" value="Unassembled WGS sequence"/>
</dbReference>
<keyword evidence="1 3" id="KW-0808">Transferase</keyword>
<dbReference type="InterPro" id="IPR001763">
    <property type="entry name" value="Rhodanese-like_dom"/>
</dbReference>
<dbReference type="Gene3D" id="3.40.250.10">
    <property type="entry name" value="Rhodanese-like domain"/>
    <property type="match status" value="2"/>
</dbReference>
<keyword evidence="2" id="KW-0677">Repeat</keyword>
<evidence type="ECO:0000313" key="6">
    <source>
        <dbReference type="Proteomes" id="UP000221653"/>
    </source>
</evidence>
<evidence type="ECO:0000256" key="2">
    <source>
        <dbReference type="ARBA" id="ARBA00022737"/>
    </source>
</evidence>
<sequence>MAALIDTTQLNSVRRKAVVLCASMGTNVPTEGIPGSWLADLEADFSDPNAPYKYTIPENIQEVFASYGISENTPVVIYDVHPRVGVPSARIWWLAKIAGIKNVAVLNGGIGAWTAEGRSLGPISTLDGERPETGSFEAGPEWERLADADDVVEAATMPNTRIVDVRGVTQYTGEETAGPVRGGHIPTAVNLPAGAFFDGAKMKDPDGLRDALETVVGPSDALVFTCHAAIAACVGALAANVAGFGDVRVYEGSWMEWGDLDRSPDDFPVVTGTEPGEWPAA</sequence>
<feature type="domain" description="Rhodanese" evidence="4">
    <location>
        <begin position="33"/>
        <end position="122"/>
    </location>
</feature>
<comment type="caution">
    <text evidence="5">The sequence shown here is derived from an EMBL/GenBank/DDBJ whole genome shotgun (WGS) entry which is preliminary data.</text>
</comment>
<keyword evidence="6" id="KW-1185">Reference proteome</keyword>
<reference evidence="5 6" key="1">
    <citation type="submission" date="2017-10" db="EMBL/GenBank/DDBJ databases">
        <title>Sequencing the genomes of 1000 actinobacteria strains.</title>
        <authorList>
            <person name="Klenk H.-P."/>
        </authorList>
    </citation>
    <scope>NUCLEOTIDE SEQUENCE [LARGE SCALE GENOMIC DNA]</scope>
    <source>
        <strain evidence="5 6">DSM 20688</strain>
    </source>
</reference>
<dbReference type="PROSITE" id="PS00683">
    <property type="entry name" value="RHODANESE_2"/>
    <property type="match status" value="1"/>
</dbReference>
<dbReference type="GO" id="GO:0004792">
    <property type="term" value="F:thiosulfate-cyanide sulfurtransferase activity"/>
    <property type="evidence" value="ECO:0007669"/>
    <property type="project" value="InterPro"/>
</dbReference>
<dbReference type="EMBL" id="PDJF01000001">
    <property type="protein sequence ID" value="PFG28769.1"/>
    <property type="molecule type" value="Genomic_DNA"/>
</dbReference>
<evidence type="ECO:0000256" key="3">
    <source>
        <dbReference type="RuleBase" id="RU000507"/>
    </source>
</evidence>
<protein>
    <recommendedName>
        <fullName evidence="3">Sulfurtransferase</fullName>
    </recommendedName>
</protein>
<organism evidence="5 6">
    <name type="scientific">Corynebacterium renale</name>
    <dbReference type="NCBI Taxonomy" id="1724"/>
    <lineage>
        <taxon>Bacteria</taxon>
        <taxon>Bacillati</taxon>
        <taxon>Actinomycetota</taxon>
        <taxon>Actinomycetes</taxon>
        <taxon>Mycobacteriales</taxon>
        <taxon>Corynebacteriaceae</taxon>
        <taxon>Corynebacterium</taxon>
    </lineage>
</organism>
<dbReference type="AlphaFoldDB" id="A0A2A9DS78"/>
<evidence type="ECO:0000313" key="5">
    <source>
        <dbReference type="EMBL" id="PFG28769.1"/>
    </source>
</evidence>
<feature type="domain" description="Rhodanese" evidence="4">
    <location>
        <begin position="156"/>
        <end position="266"/>
    </location>
</feature>
<name>A0A2A9DS78_9CORY</name>
<dbReference type="InterPro" id="IPR036873">
    <property type="entry name" value="Rhodanese-like_dom_sf"/>
</dbReference>
<gene>
    <name evidence="5" type="ORF">ATK06_1890</name>
</gene>